<dbReference type="PROSITE" id="PS51066">
    <property type="entry name" value="ZF_FPG_2"/>
    <property type="match status" value="1"/>
</dbReference>
<dbReference type="InterPro" id="IPR044090">
    <property type="entry name" value="Nei2_N"/>
</dbReference>
<dbReference type="SMART" id="SM01232">
    <property type="entry name" value="H2TH"/>
    <property type="match status" value="1"/>
</dbReference>
<dbReference type="InterPro" id="IPR012319">
    <property type="entry name" value="FPG_cat"/>
</dbReference>
<dbReference type="Pfam" id="PF06831">
    <property type="entry name" value="H2TH"/>
    <property type="match status" value="1"/>
</dbReference>
<keyword evidence="5 14" id="KW-0863">Zinc-finger</keyword>
<keyword evidence="10" id="KW-0456">Lyase</keyword>
<dbReference type="SUPFAM" id="SSF57716">
    <property type="entry name" value="Glucocorticoid receptor-like (DNA-binding domain)"/>
    <property type="match status" value="1"/>
</dbReference>
<evidence type="ECO:0000313" key="17">
    <source>
        <dbReference type="EMBL" id="XBH16908.1"/>
    </source>
</evidence>
<dbReference type="InterPro" id="IPR000214">
    <property type="entry name" value="Znf_DNA_glyclase/AP_lyase"/>
</dbReference>
<proteinExistence type="inferred from homology"/>
<evidence type="ECO:0000256" key="8">
    <source>
        <dbReference type="ARBA" id="ARBA00023125"/>
    </source>
</evidence>
<dbReference type="CDD" id="cd08971">
    <property type="entry name" value="AcNei2_N"/>
    <property type="match status" value="1"/>
</dbReference>
<reference evidence="17" key="1">
    <citation type="submission" date="2023-03" db="EMBL/GenBank/DDBJ databases">
        <title>Edaphobacter sp.</title>
        <authorList>
            <person name="Huber K.J."/>
            <person name="Papendorf J."/>
            <person name="Pilke C."/>
            <person name="Bunk B."/>
            <person name="Sproeer C."/>
            <person name="Pester M."/>
        </authorList>
    </citation>
    <scope>NUCLEOTIDE SEQUENCE</scope>
    <source>
        <strain evidence="17">DSM 110680</strain>
    </source>
</reference>
<keyword evidence="12" id="KW-0326">Glycosidase</keyword>
<dbReference type="GO" id="GO:0140078">
    <property type="term" value="F:class I DNA-(apurinic or apyrimidinic site) endonuclease activity"/>
    <property type="evidence" value="ECO:0007669"/>
    <property type="project" value="UniProtKB-EC"/>
</dbReference>
<dbReference type="InterPro" id="IPR015887">
    <property type="entry name" value="DNA_glyclase_Znf_dom_DNA_BS"/>
</dbReference>
<evidence type="ECO:0000259" key="16">
    <source>
        <dbReference type="PROSITE" id="PS51068"/>
    </source>
</evidence>
<feature type="domain" description="FPG-type" evidence="15">
    <location>
        <begin position="240"/>
        <end position="276"/>
    </location>
</feature>
<evidence type="ECO:0000256" key="1">
    <source>
        <dbReference type="ARBA" id="ARBA00009409"/>
    </source>
</evidence>
<dbReference type="SUPFAM" id="SSF46946">
    <property type="entry name" value="S13-like H2TH domain"/>
    <property type="match status" value="1"/>
</dbReference>
<evidence type="ECO:0000256" key="10">
    <source>
        <dbReference type="ARBA" id="ARBA00023239"/>
    </source>
</evidence>
<name>A0AAU7DI09_9BACT</name>
<dbReference type="GO" id="GO:0006284">
    <property type="term" value="P:base-excision repair"/>
    <property type="evidence" value="ECO:0007669"/>
    <property type="project" value="InterPro"/>
</dbReference>
<evidence type="ECO:0000256" key="4">
    <source>
        <dbReference type="ARBA" id="ARBA00022763"/>
    </source>
</evidence>
<dbReference type="Pfam" id="PF01149">
    <property type="entry name" value="Fapy_DNA_glyco"/>
    <property type="match status" value="1"/>
</dbReference>
<dbReference type="InterPro" id="IPR035937">
    <property type="entry name" value="FPG_N"/>
</dbReference>
<dbReference type="PANTHER" id="PTHR42697:SF1">
    <property type="entry name" value="ENDONUCLEASE 8"/>
    <property type="match status" value="1"/>
</dbReference>
<dbReference type="EMBL" id="CP121196">
    <property type="protein sequence ID" value="XBH16908.1"/>
    <property type="molecule type" value="Genomic_DNA"/>
</dbReference>
<dbReference type="RefSeq" id="WP_348262138.1">
    <property type="nucleotide sequence ID" value="NZ_CP121196.1"/>
</dbReference>
<feature type="domain" description="Formamidopyrimidine-DNA glycosylase catalytic" evidence="16">
    <location>
        <begin position="2"/>
        <end position="94"/>
    </location>
</feature>
<gene>
    <name evidence="17" type="ORF">P8935_20325</name>
</gene>
<dbReference type="PROSITE" id="PS51068">
    <property type="entry name" value="FPG_CAT"/>
    <property type="match status" value="1"/>
</dbReference>
<evidence type="ECO:0000256" key="11">
    <source>
        <dbReference type="ARBA" id="ARBA00023268"/>
    </source>
</evidence>
<evidence type="ECO:0000256" key="14">
    <source>
        <dbReference type="PROSITE-ProRule" id="PRU00391"/>
    </source>
</evidence>
<keyword evidence="3" id="KW-0479">Metal-binding</keyword>
<comment type="catalytic activity">
    <reaction evidence="13">
        <text>2'-deoxyribonucleotide-(2'-deoxyribose 5'-phosphate)-2'-deoxyribonucleotide-DNA = a 3'-end 2'-deoxyribonucleotide-(2,3-dehydro-2,3-deoxyribose 5'-phosphate)-DNA + a 5'-end 5'-phospho-2'-deoxyribonucleoside-DNA + H(+)</text>
        <dbReference type="Rhea" id="RHEA:66592"/>
        <dbReference type="Rhea" id="RHEA-COMP:13180"/>
        <dbReference type="Rhea" id="RHEA-COMP:16897"/>
        <dbReference type="Rhea" id="RHEA-COMP:17067"/>
        <dbReference type="ChEBI" id="CHEBI:15378"/>
        <dbReference type="ChEBI" id="CHEBI:136412"/>
        <dbReference type="ChEBI" id="CHEBI:157695"/>
        <dbReference type="ChEBI" id="CHEBI:167181"/>
        <dbReference type="EC" id="4.2.99.18"/>
    </reaction>
</comment>
<evidence type="ECO:0000259" key="15">
    <source>
        <dbReference type="PROSITE" id="PS51066"/>
    </source>
</evidence>
<evidence type="ECO:0000256" key="2">
    <source>
        <dbReference type="ARBA" id="ARBA00012720"/>
    </source>
</evidence>
<keyword evidence="6" id="KW-0378">Hydrolase</keyword>
<dbReference type="InterPro" id="IPR015886">
    <property type="entry name" value="H2TH_FPG"/>
</dbReference>
<evidence type="ECO:0000256" key="5">
    <source>
        <dbReference type="ARBA" id="ARBA00022771"/>
    </source>
</evidence>
<dbReference type="EC" id="4.2.99.18" evidence="2"/>
<evidence type="ECO:0000256" key="6">
    <source>
        <dbReference type="ARBA" id="ARBA00022801"/>
    </source>
</evidence>
<dbReference type="PROSITE" id="PS01242">
    <property type="entry name" value="ZF_FPG_1"/>
    <property type="match status" value="1"/>
</dbReference>
<dbReference type="SUPFAM" id="SSF81624">
    <property type="entry name" value="N-terminal domain of MutM-like DNA repair proteins"/>
    <property type="match status" value="1"/>
</dbReference>
<evidence type="ECO:0000256" key="12">
    <source>
        <dbReference type="ARBA" id="ARBA00023295"/>
    </source>
</evidence>
<keyword evidence="7" id="KW-0862">Zinc</keyword>
<dbReference type="PANTHER" id="PTHR42697">
    <property type="entry name" value="ENDONUCLEASE 8"/>
    <property type="match status" value="1"/>
</dbReference>
<evidence type="ECO:0000256" key="3">
    <source>
        <dbReference type="ARBA" id="ARBA00022723"/>
    </source>
</evidence>
<comment type="similarity">
    <text evidence="1">Belongs to the FPG family.</text>
</comment>
<protein>
    <recommendedName>
        <fullName evidence="2">DNA-(apurinic or apyrimidinic site) lyase</fullName>
        <ecNumber evidence="2">4.2.99.18</ecNumber>
    </recommendedName>
</protein>
<evidence type="ECO:0000256" key="9">
    <source>
        <dbReference type="ARBA" id="ARBA00023204"/>
    </source>
</evidence>
<keyword evidence="11" id="KW-0511">Multifunctional enzyme</keyword>
<keyword evidence="4" id="KW-0227">DNA damage</keyword>
<keyword evidence="8" id="KW-0238">DNA-binding</keyword>
<dbReference type="GO" id="GO:0008270">
    <property type="term" value="F:zinc ion binding"/>
    <property type="evidence" value="ECO:0007669"/>
    <property type="project" value="UniProtKB-KW"/>
</dbReference>
<dbReference type="GO" id="GO:0003684">
    <property type="term" value="F:damaged DNA binding"/>
    <property type="evidence" value="ECO:0007669"/>
    <property type="project" value="InterPro"/>
</dbReference>
<dbReference type="InterPro" id="IPR010979">
    <property type="entry name" value="Ribosomal_uS13-like_H2TH"/>
</dbReference>
<dbReference type="AlphaFoldDB" id="A0AAU7DI09"/>
<dbReference type="SMART" id="SM00898">
    <property type="entry name" value="Fapy_DNA_glyco"/>
    <property type="match status" value="1"/>
</dbReference>
<evidence type="ECO:0000256" key="7">
    <source>
        <dbReference type="ARBA" id="ARBA00022833"/>
    </source>
</evidence>
<accession>A0AAU7DI09</accession>
<evidence type="ECO:0000256" key="13">
    <source>
        <dbReference type="ARBA" id="ARBA00044632"/>
    </source>
</evidence>
<dbReference type="Gene3D" id="3.20.190.10">
    <property type="entry name" value="MutM-like, N-terminal"/>
    <property type="match status" value="1"/>
</dbReference>
<dbReference type="Gene3D" id="1.10.8.50">
    <property type="match status" value="1"/>
</dbReference>
<dbReference type="GO" id="GO:0000703">
    <property type="term" value="F:oxidized pyrimidine nucleobase lesion DNA N-glycosylase activity"/>
    <property type="evidence" value="ECO:0007669"/>
    <property type="project" value="TreeGrafter"/>
</dbReference>
<sequence length="286" mass="31800">MPEGDTIFRSARALGRALVGKPITNFRSTFPLLTRFHDDTPITGQSVDCVESRGKWLLIHFSGGATLATHMLMNGSWHLYRAGERWHRPARDMRIVLENRDYQAIAFTVPIARIYTAQALAREKRIPPKGSDVLGEDFDPEAAATRIRTYADEEIGEVLLRQQVLAGVGNVFKSEICFVEGVNPFCRVASLSDKQVAALVSTAQKLVAANVLEDSGNMIVTYRGQQRRTTHGAKPQDSLWVYNRFGAPCRRCGNPIRHRLQGADARVTFWCQSCQPMPDGSNIDGA</sequence>
<keyword evidence="9" id="KW-0234">DNA repair</keyword>
<organism evidence="17">
    <name type="scientific">Telmatobacter sp. DSM 110680</name>
    <dbReference type="NCBI Taxonomy" id="3036704"/>
    <lineage>
        <taxon>Bacteria</taxon>
        <taxon>Pseudomonadati</taxon>
        <taxon>Acidobacteriota</taxon>
        <taxon>Terriglobia</taxon>
        <taxon>Terriglobales</taxon>
        <taxon>Acidobacteriaceae</taxon>
        <taxon>Telmatobacter</taxon>
    </lineage>
</organism>